<reference evidence="1" key="1">
    <citation type="submission" date="2020-10" db="EMBL/GenBank/DDBJ databases">
        <authorList>
            <person name="Gilroy R."/>
        </authorList>
    </citation>
    <scope>NUCLEOTIDE SEQUENCE</scope>
    <source>
        <strain evidence="1">CHK147-3167</strain>
    </source>
</reference>
<dbReference type="EMBL" id="DVFV01000096">
    <property type="protein sequence ID" value="HIQ91001.1"/>
    <property type="molecule type" value="Genomic_DNA"/>
</dbReference>
<reference evidence="1" key="2">
    <citation type="journal article" date="2021" name="PeerJ">
        <title>Extensive microbial diversity within the chicken gut microbiome revealed by metagenomics and culture.</title>
        <authorList>
            <person name="Gilroy R."/>
            <person name="Ravi A."/>
            <person name="Getino M."/>
            <person name="Pursley I."/>
            <person name="Horton D.L."/>
            <person name="Alikhan N.F."/>
            <person name="Baker D."/>
            <person name="Gharbi K."/>
            <person name="Hall N."/>
            <person name="Watson M."/>
            <person name="Adriaenssens E.M."/>
            <person name="Foster-Nyarko E."/>
            <person name="Jarju S."/>
            <person name="Secka A."/>
            <person name="Antonio M."/>
            <person name="Oren A."/>
            <person name="Chaudhuri R.R."/>
            <person name="La Ragione R."/>
            <person name="Hildebrand F."/>
            <person name="Pallen M.J."/>
        </authorList>
    </citation>
    <scope>NUCLEOTIDE SEQUENCE</scope>
    <source>
        <strain evidence="1">CHK147-3167</strain>
    </source>
</reference>
<evidence type="ECO:0008006" key="3">
    <source>
        <dbReference type="Google" id="ProtNLM"/>
    </source>
</evidence>
<dbReference type="AlphaFoldDB" id="A0A9D0ZR62"/>
<name>A0A9D0ZR62_9FIRM</name>
<organism evidence="1 2">
    <name type="scientific">Candidatus Coprosoma intestinipullorum</name>
    <dbReference type="NCBI Taxonomy" id="2840752"/>
    <lineage>
        <taxon>Bacteria</taxon>
        <taxon>Bacillati</taxon>
        <taxon>Bacillota</taxon>
        <taxon>Bacillota incertae sedis</taxon>
        <taxon>Candidatus Coprosoma</taxon>
    </lineage>
</organism>
<sequence>MIHELTEEEFTRIVENSVEELGYNTLLTNPDTNAKYPCITVGNTLSSILITEDKVPVKTRFQISIEVWSTSKYETMAIMDKVAIKLRDLNLTKVGTPTELYDEITSKHRRGYSFEVFFNGLTNSFDRTK</sequence>
<comment type="caution">
    <text evidence="1">The sequence shown here is derived from an EMBL/GenBank/DDBJ whole genome shotgun (WGS) entry which is preliminary data.</text>
</comment>
<protein>
    <recommendedName>
        <fullName evidence="3">DUF3168 domain-containing protein</fullName>
    </recommendedName>
</protein>
<evidence type="ECO:0000313" key="2">
    <source>
        <dbReference type="Proteomes" id="UP000886786"/>
    </source>
</evidence>
<accession>A0A9D0ZR62</accession>
<dbReference type="Proteomes" id="UP000886786">
    <property type="component" value="Unassembled WGS sequence"/>
</dbReference>
<evidence type="ECO:0000313" key="1">
    <source>
        <dbReference type="EMBL" id="HIQ91001.1"/>
    </source>
</evidence>
<gene>
    <name evidence="1" type="ORF">IAB27_05205</name>
</gene>
<proteinExistence type="predicted"/>